<dbReference type="Pfam" id="PF00531">
    <property type="entry name" value="Death"/>
    <property type="match status" value="1"/>
</dbReference>
<dbReference type="CDD" id="cd01670">
    <property type="entry name" value="Death"/>
    <property type="match status" value="1"/>
</dbReference>
<dbReference type="InterPro" id="IPR011029">
    <property type="entry name" value="DEATH-like_dom_sf"/>
</dbReference>
<keyword evidence="4" id="KW-1185">Reference proteome</keyword>
<proteinExistence type="predicted"/>
<dbReference type="InterPro" id="IPR000488">
    <property type="entry name" value="Death_dom"/>
</dbReference>
<dbReference type="PROSITE" id="PS50017">
    <property type="entry name" value="DEATH_DOMAIN"/>
    <property type="match status" value="1"/>
</dbReference>
<evidence type="ECO:0000256" key="1">
    <source>
        <dbReference type="SAM" id="MobiDB-lite"/>
    </source>
</evidence>
<comment type="caution">
    <text evidence="3">The sequence shown here is derived from an EMBL/GenBank/DDBJ whole genome shotgun (WGS) entry which is preliminary data.</text>
</comment>
<organism evidence="3 4">
    <name type="scientific">Manduca sexta</name>
    <name type="common">Tobacco hawkmoth</name>
    <name type="synonym">Tobacco hornworm</name>
    <dbReference type="NCBI Taxonomy" id="7130"/>
    <lineage>
        <taxon>Eukaryota</taxon>
        <taxon>Metazoa</taxon>
        <taxon>Ecdysozoa</taxon>
        <taxon>Arthropoda</taxon>
        <taxon>Hexapoda</taxon>
        <taxon>Insecta</taxon>
        <taxon>Pterygota</taxon>
        <taxon>Neoptera</taxon>
        <taxon>Endopterygota</taxon>
        <taxon>Lepidoptera</taxon>
        <taxon>Glossata</taxon>
        <taxon>Ditrysia</taxon>
        <taxon>Bombycoidea</taxon>
        <taxon>Sphingidae</taxon>
        <taxon>Sphinginae</taxon>
        <taxon>Sphingini</taxon>
        <taxon>Manduca</taxon>
    </lineage>
</organism>
<dbReference type="Proteomes" id="UP000791440">
    <property type="component" value="Unassembled WGS sequence"/>
</dbReference>
<reference evidence="3" key="1">
    <citation type="journal article" date="2016" name="Insect Biochem. Mol. Biol.">
        <title>Multifaceted biological insights from a draft genome sequence of the tobacco hornworm moth, Manduca sexta.</title>
        <authorList>
            <person name="Kanost M.R."/>
            <person name="Arrese E.L."/>
            <person name="Cao X."/>
            <person name="Chen Y.R."/>
            <person name="Chellapilla S."/>
            <person name="Goldsmith M.R."/>
            <person name="Grosse-Wilde E."/>
            <person name="Heckel D.G."/>
            <person name="Herndon N."/>
            <person name="Jiang H."/>
            <person name="Papanicolaou A."/>
            <person name="Qu J."/>
            <person name="Soulages J.L."/>
            <person name="Vogel H."/>
            <person name="Walters J."/>
            <person name="Waterhouse R.M."/>
            <person name="Ahn S.J."/>
            <person name="Almeida F.C."/>
            <person name="An C."/>
            <person name="Aqrawi P."/>
            <person name="Bretschneider A."/>
            <person name="Bryant W.B."/>
            <person name="Bucks S."/>
            <person name="Chao H."/>
            <person name="Chevignon G."/>
            <person name="Christen J.M."/>
            <person name="Clarke D.F."/>
            <person name="Dittmer N.T."/>
            <person name="Ferguson L.C.F."/>
            <person name="Garavelou S."/>
            <person name="Gordon K.H.J."/>
            <person name="Gunaratna R.T."/>
            <person name="Han Y."/>
            <person name="Hauser F."/>
            <person name="He Y."/>
            <person name="Heidel-Fischer H."/>
            <person name="Hirsh A."/>
            <person name="Hu Y."/>
            <person name="Jiang H."/>
            <person name="Kalra D."/>
            <person name="Klinner C."/>
            <person name="Konig C."/>
            <person name="Kovar C."/>
            <person name="Kroll A.R."/>
            <person name="Kuwar S.S."/>
            <person name="Lee S.L."/>
            <person name="Lehman R."/>
            <person name="Li K."/>
            <person name="Li Z."/>
            <person name="Liang H."/>
            <person name="Lovelace S."/>
            <person name="Lu Z."/>
            <person name="Mansfield J.H."/>
            <person name="McCulloch K.J."/>
            <person name="Mathew T."/>
            <person name="Morton B."/>
            <person name="Muzny D.M."/>
            <person name="Neunemann D."/>
            <person name="Ongeri F."/>
            <person name="Pauchet Y."/>
            <person name="Pu L.L."/>
            <person name="Pyrousis I."/>
            <person name="Rao X.J."/>
            <person name="Redding A."/>
            <person name="Roesel C."/>
            <person name="Sanchez-Gracia A."/>
            <person name="Schaack S."/>
            <person name="Shukla A."/>
            <person name="Tetreau G."/>
            <person name="Wang Y."/>
            <person name="Xiong G.H."/>
            <person name="Traut W."/>
            <person name="Walsh T.K."/>
            <person name="Worley K.C."/>
            <person name="Wu D."/>
            <person name="Wu W."/>
            <person name="Wu Y.Q."/>
            <person name="Zhang X."/>
            <person name="Zou Z."/>
            <person name="Zucker H."/>
            <person name="Briscoe A.D."/>
            <person name="Burmester T."/>
            <person name="Clem R.J."/>
            <person name="Feyereisen R."/>
            <person name="Grimmelikhuijzen C.J.P."/>
            <person name="Hamodrakas S.J."/>
            <person name="Hansson B.S."/>
            <person name="Huguet E."/>
            <person name="Jermiin L.S."/>
            <person name="Lan Q."/>
            <person name="Lehman H.K."/>
            <person name="Lorenzen M."/>
            <person name="Merzendorfer H."/>
            <person name="Michalopoulos I."/>
            <person name="Morton D.B."/>
            <person name="Muthukrishnan S."/>
            <person name="Oakeshott J.G."/>
            <person name="Palmer W."/>
            <person name="Park Y."/>
            <person name="Passarelli A.L."/>
            <person name="Rozas J."/>
            <person name="Schwartz L.M."/>
            <person name="Smith W."/>
            <person name="Southgate A."/>
            <person name="Vilcinskas A."/>
            <person name="Vogt R."/>
            <person name="Wang P."/>
            <person name="Werren J."/>
            <person name="Yu X.Q."/>
            <person name="Zhou J.J."/>
            <person name="Brown S.J."/>
            <person name="Scherer S.E."/>
            <person name="Richards S."/>
            <person name="Blissard G.W."/>
        </authorList>
    </citation>
    <scope>NUCLEOTIDE SEQUENCE</scope>
</reference>
<feature type="domain" description="Death" evidence="2">
    <location>
        <begin position="78"/>
        <end position="142"/>
    </location>
</feature>
<sequence>MEVLNEYDTISVDTLALEEILREERAAEISKLNTLSKKVCYLHTELLYYRHAKSKIGAACYEAWKTLVKKVGGTPNCWRDLGRLLGVTQDDLDYIMNSVRDDPVDMVLKVFKQNEKATLDKVVDAFVKMKRYDILKSIEDPLCSMAQYFNKDDSGYQSNDKMSGHKEIVTLKCLSNDLPPALNKSIVSKDKDPNKPKPQLQPSQNKNVTVINDSPILFLTYAQDGLPTAINIQEYVSNWSEITGVKVVTLNNRREDIYKNPEKFIREYFEKADFIVPIITPGYLQQITSNSSNVPNTSENLDHKYVNFIYNLIVNHYIHVTGCLNTKVRSVLPQNANVDLFARITMYPDLLPWTYETNFDEQFQVFLRKDNS</sequence>
<dbReference type="AlphaFoldDB" id="A0A921YJY2"/>
<evidence type="ECO:0000259" key="2">
    <source>
        <dbReference type="PROSITE" id="PS50017"/>
    </source>
</evidence>
<dbReference type="GO" id="GO:0007165">
    <property type="term" value="P:signal transduction"/>
    <property type="evidence" value="ECO:0007669"/>
    <property type="project" value="InterPro"/>
</dbReference>
<dbReference type="Gene3D" id="1.10.533.10">
    <property type="entry name" value="Death Domain, Fas"/>
    <property type="match status" value="1"/>
</dbReference>
<feature type="region of interest" description="Disordered" evidence="1">
    <location>
        <begin position="184"/>
        <end position="206"/>
    </location>
</feature>
<accession>A0A921YJY2</accession>
<dbReference type="EMBL" id="JH668281">
    <property type="protein sequence ID" value="KAG6440649.1"/>
    <property type="molecule type" value="Genomic_DNA"/>
</dbReference>
<dbReference type="SUPFAM" id="SSF47986">
    <property type="entry name" value="DEATH domain"/>
    <property type="match status" value="1"/>
</dbReference>
<reference evidence="3" key="2">
    <citation type="submission" date="2020-12" db="EMBL/GenBank/DDBJ databases">
        <authorList>
            <person name="Kanost M."/>
        </authorList>
    </citation>
    <scope>NUCLEOTIDE SEQUENCE</scope>
</reference>
<dbReference type="SMART" id="SM00005">
    <property type="entry name" value="DEATH"/>
    <property type="match status" value="1"/>
</dbReference>
<evidence type="ECO:0000313" key="3">
    <source>
        <dbReference type="EMBL" id="KAG6440649.1"/>
    </source>
</evidence>
<gene>
    <name evidence="3" type="ORF">O3G_MSEX001402</name>
</gene>
<evidence type="ECO:0000313" key="4">
    <source>
        <dbReference type="Proteomes" id="UP000791440"/>
    </source>
</evidence>
<protein>
    <recommendedName>
        <fullName evidence="2">Death domain-containing protein</fullName>
    </recommendedName>
</protein>
<name>A0A921YJY2_MANSE</name>